<feature type="transmembrane region" description="Helical" evidence="6">
    <location>
        <begin position="705"/>
        <end position="726"/>
    </location>
</feature>
<gene>
    <name evidence="8" type="ORF">ACFSCS_11240</name>
</gene>
<feature type="transmembrane region" description="Helical" evidence="6">
    <location>
        <begin position="673"/>
        <end position="693"/>
    </location>
</feature>
<reference evidence="9" key="1">
    <citation type="journal article" date="2019" name="Int. J. Syst. Evol. Microbiol.">
        <title>The Global Catalogue of Microorganisms (GCM) 10K type strain sequencing project: providing services to taxonomists for standard genome sequencing and annotation.</title>
        <authorList>
            <consortium name="The Broad Institute Genomics Platform"/>
            <consortium name="The Broad Institute Genome Sequencing Center for Infectious Disease"/>
            <person name="Wu L."/>
            <person name="Ma J."/>
        </authorList>
    </citation>
    <scope>NUCLEOTIDE SEQUENCE [LARGE SCALE GENOMIC DNA]</scope>
    <source>
        <strain evidence="9">CAIM 431</strain>
    </source>
</reference>
<dbReference type="Proteomes" id="UP001597326">
    <property type="component" value="Unassembled WGS sequence"/>
</dbReference>
<dbReference type="PANTHER" id="PTHR43179">
    <property type="entry name" value="RHAMNOSYLTRANSFERASE WBBL"/>
    <property type="match status" value="1"/>
</dbReference>
<evidence type="ECO:0000256" key="6">
    <source>
        <dbReference type="SAM" id="Phobius"/>
    </source>
</evidence>
<evidence type="ECO:0000256" key="4">
    <source>
        <dbReference type="ARBA" id="ARBA00022679"/>
    </source>
</evidence>
<feature type="transmembrane region" description="Helical" evidence="6">
    <location>
        <begin position="738"/>
        <end position="758"/>
    </location>
</feature>
<dbReference type="EMBL" id="JBHUFZ010000025">
    <property type="protein sequence ID" value="MFD1890750.1"/>
    <property type="molecule type" value="Genomic_DNA"/>
</dbReference>
<keyword evidence="4 8" id="KW-0808">Transferase</keyword>
<accession>A0ABW4RXD2</accession>
<dbReference type="GO" id="GO:0016757">
    <property type="term" value="F:glycosyltransferase activity"/>
    <property type="evidence" value="ECO:0007669"/>
    <property type="project" value="UniProtKB-KW"/>
</dbReference>
<keyword evidence="6" id="KW-0812">Transmembrane</keyword>
<comment type="similarity">
    <text evidence="2">Belongs to the glycosyltransferase 2 family.</text>
</comment>
<name>A0ABW4RXD2_9ACTN</name>
<feature type="transmembrane region" description="Helical" evidence="6">
    <location>
        <begin position="469"/>
        <end position="490"/>
    </location>
</feature>
<dbReference type="EC" id="2.4.-.-" evidence="8"/>
<dbReference type="Gene3D" id="3.90.550.10">
    <property type="entry name" value="Spore Coat Polysaccharide Biosynthesis Protein SpsA, Chain A"/>
    <property type="match status" value="1"/>
</dbReference>
<feature type="transmembrane region" description="Helical" evidence="6">
    <location>
        <begin position="901"/>
        <end position="920"/>
    </location>
</feature>
<evidence type="ECO:0000256" key="2">
    <source>
        <dbReference type="ARBA" id="ARBA00006739"/>
    </source>
</evidence>
<comment type="pathway">
    <text evidence="1">Cell wall biogenesis; cell wall polysaccharide biosynthesis.</text>
</comment>
<dbReference type="Pfam" id="PF00535">
    <property type="entry name" value="Glycos_transf_2"/>
    <property type="match status" value="1"/>
</dbReference>
<organism evidence="8 9">
    <name type="scientific">Luteococcus peritonei</name>
    <dbReference type="NCBI Taxonomy" id="88874"/>
    <lineage>
        <taxon>Bacteria</taxon>
        <taxon>Bacillati</taxon>
        <taxon>Actinomycetota</taxon>
        <taxon>Actinomycetes</taxon>
        <taxon>Propionibacteriales</taxon>
        <taxon>Propionibacteriaceae</taxon>
        <taxon>Luteococcus</taxon>
    </lineage>
</organism>
<feature type="transmembrane region" description="Helical" evidence="6">
    <location>
        <begin position="645"/>
        <end position="667"/>
    </location>
</feature>
<keyword evidence="6" id="KW-0472">Membrane</keyword>
<dbReference type="PANTHER" id="PTHR43179:SF12">
    <property type="entry name" value="GALACTOFURANOSYLTRANSFERASE GLFT2"/>
    <property type="match status" value="1"/>
</dbReference>
<dbReference type="SUPFAM" id="SSF53448">
    <property type="entry name" value="Nucleotide-diphospho-sugar transferases"/>
    <property type="match status" value="1"/>
</dbReference>
<proteinExistence type="inferred from homology"/>
<feature type="transmembrane region" description="Helical" evidence="6">
    <location>
        <begin position="540"/>
        <end position="558"/>
    </location>
</feature>
<evidence type="ECO:0000313" key="8">
    <source>
        <dbReference type="EMBL" id="MFD1890750.1"/>
    </source>
</evidence>
<evidence type="ECO:0000256" key="1">
    <source>
        <dbReference type="ARBA" id="ARBA00004776"/>
    </source>
</evidence>
<comment type="caution">
    <text evidence="8">The sequence shown here is derived from an EMBL/GenBank/DDBJ whole genome shotgun (WGS) entry which is preliminary data.</text>
</comment>
<feature type="transmembrane region" description="Helical" evidence="6">
    <location>
        <begin position="570"/>
        <end position="600"/>
    </location>
</feature>
<dbReference type="RefSeq" id="WP_343872061.1">
    <property type="nucleotide sequence ID" value="NZ_BAAAIX010000004.1"/>
</dbReference>
<keyword evidence="9" id="KW-1185">Reference proteome</keyword>
<evidence type="ECO:0000256" key="5">
    <source>
        <dbReference type="SAM" id="MobiDB-lite"/>
    </source>
</evidence>
<evidence type="ECO:0000256" key="3">
    <source>
        <dbReference type="ARBA" id="ARBA00022676"/>
    </source>
</evidence>
<feature type="region of interest" description="Disordered" evidence="5">
    <location>
        <begin position="923"/>
        <end position="944"/>
    </location>
</feature>
<feature type="transmembrane region" description="Helical" evidence="6">
    <location>
        <begin position="606"/>
        <end position="624"/>
    </location>
</feature>
<keyword evidence="3 8" id="KW-0328">Glycosyltransferase</keyword>
<evidence type="ECO:0000313" key="9">
    <source>
        <dbReference type="Proteomes" id="UP001597326"/>
    </source>
</evidence>
<dbReference type="InterPro" id="IPR029044">
    <property type="entry name" value="Nucleotide-diphossugar_trans"/>
</dbReference>
<dbReference type="InterPro" id="IPR001173">
    <property type="entry name" value="Glyco_trans_2-like"/>
</dbReference>
<protein>
    <submittedName>
        <fullName evidence="8">Glycosyltransferase</fullName>
        <ecNumber evidence="8">2.4.-.-</ecNumber>
    </submittedName>
</protein>
<evidence type="ECO:0000259" key="7">
    <source>
        <dbReference type="Pfam" id="PF00535"/>
    </source>
</evidence>
<feature type="domain" description="Glycosyltransferase 2-like" evidence="7">
    <location>
        <begin position="30"/>
        <end position="129"/>
    </location>
</feature>
<sequence length="944" mass="101113">MTLSEQDWSWAHQDGPIDPRPIDPDILATILVVHNAEEWLARTLVALGRLENLRHLVAVDNGSTDGSRELLDKARAEGLVSAILTGDASWGFGRAVQEAVDQLDEHRSWLWLLHDDVEPQRSSLDELLRCTTTEPAPDLVIPKLLQPRRRNHPDRIAEVGQTISAGGHRVLAVDDGDLDQQQTTATEVLGGSSAGLLVRRSAWQQLGGMDPAIPLFRDGVELGWRANEAGLRVVTCPAAAIHHRRAGRTQVRESALAPRPDRTDRMLGHRLVAAHSARPALTTLRLALGGLLDALGHLLGKAPGASADALGAVRDLLSSRRETAALHQRLAARGEVLPVDALRPPRWHMLRHRTDRLAGWVADRLLPEAENEVSLDELTAGEDAVVHENRRSHALAWLVAAVVLLTAVAGRRLFGLGELSGPALAPAPAHLTGALDAWLRSPHGAQGANPTWLGIGALGSLLALGRPDWFAVAGQLLAVPLAMLASLPLWRRLLPRREPDAERTPTLLRRRRSQQLALLAAAWGLVQPVLGLTGSGRPSSLLLAVVLPLAAACLLAWWQQDSSGVESWRAPAGLALCTLLASAAVPVLWLVALVAAVVVARRRGEWSRLAVLLVPLLALAPWLVRCAGEPARLLTGSDPRLVADGAPWWVLLPGALLLWLAALAGSWRRPQPWLVALAVVAWALGTVLPKLWLPGRAADLRPDGDGWLLIACLTLLAMALQGWSALPNGGLLPLVARLGQAVAALLALFVALAALWWAGWAGAGVHRSGSELPAHVVAVQDSVRRSRALAIDLDRHGWNLVADDQPRWGSAEQPVVPEAGARGELESLVHELLSGASSDQLARRATALDIGHLWIRGADEDLVAAISDSPGLGPAEQVGRDTTWTVVGPVTRQHDWYGPRAWWPAGLLGLCSAALLLLAAPSSQPAAGPRRAREDSRPTRGVAR</sequence>
<keyword evidence="6" id="KW-1133">Transmembrane helix</keyword>